<protein>
    <recommendedName>
        <fullName evidence="3">DNA-binding protein HU</fullName>
    </recommendedName>
</protein>
<dbReference type="EMBL" id="CP000840">
    <property type="protein sequence ID" value="ABW32287.1"/>
    <property type="molecule type" value="Genomic_DNA"/>
</dbReference>
<dbReference type="KEGG" id="amr:AM1_C0360"/>
<reference evidence="1 2" key="1">
    <citation type="journal article" date="2008" name="Proc. Natl. Acad. Sci. U.S.A.">
        <title>Niche adaptation and genome expansion in the chlorophyll d-producing cyanobacterium Acaryochloris marina.</title>
        <authorList>
            <person name="Swingley W.D."/>
            <person name="Chen M."/>
            <person name="Cheung P.C."/>
            <person name="Conrad A.L."/>
            <person name="Dejesa L.C."/>
            <person name="Hao J."/>
            <person name="Honchak B.M."/>
            <person name="Karbach L.E."/>
            <person name="Kurdoglu A."/>
            <person name="Lahiri S."/>
            <person name="Mastrian S.D."/>
            <person name="Miyashita H."/>
            <person name="Page L."/>
            <person name="Ramakrishna P."/>
            <person name="Satoh S."/>
            <person name="Sattley W.M."/>
            <person name="Shimada Y."/>
            <person name="Taylor H.L."/>
            <person name="Tomo T."/>
            <person name="Tsuchiya T."/>
            <person name="Wang Z.T."/>
            <person name="Raymond J."/>
            <person name="Mimuro M."/>
            <person name="Blankenship R.E."/>
            <person name="Touchman J.W."/>
        </authorList>
    </citation>
    <scope>NUCLEOTIDE SEQUENCE [LARGE SCALE GENOMIC DNA]</scope>
    <source>
        <strain evidence="2">MBIC 11017</strain>
        <plasmid evidence="2">Plasmid pREB3</plasmid>
    </source>
</reference>
<dbReference type="GO" id="GO:0003677">
    <property type="term" value="F:DNA binding"/>
    <property type="evidence" value="ECO:0007669"/>
    <property type="project" value="InterPro"/>
</dbReference>
<dbReference type="Pfam" id="PF00216">
    <property type="entry name" value="Bac_DNA_binding"/>
    <property type="match status" value="1"/>
</dbReference>
<dbReference type="Proteomes" id="UP000000268">
    <property type="component" value="Plasmid pREB3"/>
</dbReference>
<sequence length="63" mass="6873">MNKSELVDVIAGNIGVTMKQADTIITAITGTIIEIVSSGEKISLAKSLTLKFCTLFRPNRRTY</sequence>
<keyword evidence="1" id="KW-0614">Plasmid</keyword>
<dbReference type="InterPro" id="IPR010992">
    <property type="entry name" value="IHF-like_DNA-bd_dom_sf"/>
</dbReference>
<proteinExistence type="predicted"/>
<evidence type="ECO:0000313" key="2">
    <source>
        <dbReference type="Proteomes" id="UP000000268"/>
    </source>
</evidence>
<evidence type="ECO:0000313" key="1">
    <source>
        <dbReference type="EMBL" id="ABW32287.1"/>
    </source>
</evidence>
<name>A8ZN87_ACAM1</name>
<accession>A8ZN87</accession>
<organism evidence="1 2">
    <name type="scientific">Acaryochloris marina (strain MBIC 11017)</name>
    <dbReference type="NCBI Taxonomy" id="329726"/>
    <lineage>
        <taxon>Bacteria</taxon>
        <taxon>Bacillati</taxon>
        <taxon>Cyanobacteriota</taxon>
        <taxon>Cyanophyceae</taxon>
        <taxon>Acaryochloridales</taxon>
        <taxon>Acaryochloridaceae</taxon>
        <taxon>Acaryochloris</taxon>
    </lineage>
</organism>
<geneLocation type="plasmid" evidence="1 2">
    <name>pREB3</name>
</geneLocation>
<dbReference type="SUPFAM" id="SSF47729">
    <property type="entry name" value="IHF-like DNA-binding proteins"/>
    <property type="match status" value="1"/>
</dbReference>
<dbReference type="Gene3D" id="4.10.520.10">
    <property type="entry name" value="IHF-like DNA-binding proteins"/>
    <property type="match status" value="1"/>
</dbReference>
<dbReference type="HOGENOM" id="CLU_2875309_0_0_3"/>
<dbReference type="GO" id="GO:0030527">
    <property type="term" value="F:structural constituent of chromatin"/>
    <property type="evidence" value="ECO:0007669"/>
    <property type="project" value="InterPro"/>
</dbReference>
<keyword evidence="2" id="KW-1185">Reference proteome</keyword>
<evidence type="ECO:0008006" key="3">
    <source>
        <dbReference type="Google" id="ProtNLM"/>
    </source>
</evidence>
<dbReference type="AlphaFoldDB" id="A8ZN87"/>
<gene>
    <name evidence="1" type="ordered locus">AM1_C0360</name>
</gene>
<dbReference type="InterPro" id="IPR000119">
    <property type="entry name" value="Hist_DNA-bd"/>
</dbReference>